<dbReference type="InterPro" id="IPR000873">
    <property type="entry name" value="AMP-dep_synth/lig_dom"/>
</dbReference>
<dbReference type="Pfam" id="PF00501">
    <property type="entry name" value="AMP-binding"/>
    <property type="match status" value="1"/>
</dbReference>
<feature type="domain" description="AMP-dependent synthetase/ligase" evidence="3">
    <location>
        <begin position="95"/>
        <end position="203"/>
    </location>
</feature>
<feature type="region of interest" description="Disordered" evidence="2">
    <location>
        <begin position="67"/>
        <end position="93"/>
    </location>
</feature>
<dbReference type="GO" id="GO:0005886">
    <property type="term" value="C:plasma membrane"/>
    <property type="evidence" value="ECO:0007669"/>
    <property type="project" value="TreeGrafter"/>
</dbReference>
<dbReference type="PANTHER" id="PTHR22754:SF32">
    <property type="entry name" value="DISCO-INTERACTING PROTEIN 2"/>
    <property type="match status" value="1"/>
</dbReference>
<comment type="similarity">
    <text evidence="1">Belongs to the ATP-dependent AMP-binding enzyme family.</text>
</comment>
<dbReference type="InterPro" id="IPR042099">
    <property type="entry name" value="ANL_N_sf"/>
</dbReference>
<evidence type="ECO:0000313" key="5">
    <source>
        <dbReference type="Proteomes" id="UP000589036"/>
    </source>
</evidence>
<organism evidence="4 5">
    <name type="scientific">Spinactinospora alkalitolerans</name>
    <dbReference type="NCBI Taxonomy" id="687207"/>
    <lineage>
        <taxon>Bacteria</taxon>
        <taxon>Bacillati</taxon>
        <taxon>Actinomycetota</taxon>
        <taxon>Actinomycetes</taxon>
        <taxon>Streptosporangiales</taxon>
        <taxon>Nocardiopsidaceae</taxon>
        <taxon>Spinactinospora</taxon>
    </lineage>
</organism>
<accession>A0A852TZI7</accession>
<dbReference type="SUPFAM" id="SSF56801">
    <property type="entry name" value="Acetyl-CoA synthetase-like"/>
    <property type="match status" value="1"/>
</dbReference>
<comment type="caution">
    <text evidence="4">The sequence shown here is derived from an EMBL/GenBank/DDBJ whole genome shotgun (WGS) entry which is preliminary data.</text>
</comment>
<gene>
    <name evidence="4" type="ORF">HDA32_004529</name>
</gene>
<sequence length="275" mass="28765">MPLFPPGPPDLSNPPGRGERLRWALRDCRPSLVLTTASAHAGVRELIGSDGACGVREVIAVDEFAPDTGTASGAAPRHRRARRPPRRSGAGRTVRRFAEAFEPCGLDPAAQIPAYGPAEATAYVSMDGARRPPRVREVDRDALAMGVAVELPGSEEPAVELVSCGRPVGQRVAVVDPRHGVEVPEGAVGEIWVQGPNVADAYWGDTERSVEVFGATMFGAPRADPAGDAPWLRTGDLGVVIGGELCVTGRVRDSGTGGAARRGARSERSAAAAWA</sequence>
<feature type="region of interest" description="Disordered" evidence="2">
    <location>
        <begin position="252"/>
        <end position="275"/>
    </location>
</feature>
<dbReference type="EMBL" id="JACCCC010000001">
    <property type="protein sequence ID" value="NYE49409.1"/>
    <property type="molecule type" value="Genomic_DNA"/>
</dbReference>
<proteinExistence type="inferred from homology"/>
<reference evidence="4 5" key="1">
    <citation type="submission" date="2020-07" db="EMBL/GenBank/DDBJ databases">
        <title>Sequencing the genomes of 1000 actinobacteria strains.</title>
        <authorList>
            <person name="Klenk H.-P."/>
        </authorList>
    </citation>
    <scope>NUCLEOTIDE SEQUENCE [LARGE SCALE GENOMIC DNA]</scope>
    <source>
        <strain evidence="4 5">CXB654</strain>
    </source>
</reference>
<evidence type="ECO:0000313" key="4">
    <source>
        <dbReference type="EMBL" id="NYE49409.1"/>
    </source>
</evidence>
<dbReference type="Gene3D" id="3.40.50.12780">
    <property type="entry name" value="N-terminal domain of ligase-like"/>
    <property type="match status" value="2"/>
</dbReference>
<dbReference type="GO" id="GO:0070566">
    <property type="term" value="F:adenylyltransferase activity"/>
    <property type="evidence" value="ECO:0007669"/>
    <property type="project" value="TreeGrafter"/>
</dbReference>
<name>A0A852TZI7_9ACTN</name>
<keyword evidence="5" id="KW-1185">Reference proteome</keyword>
<evidence type="ECO:0000256" key="2">
    <source>
        <dbReference type="SAM" id="MobiDB-lite"/>
    </source>
</evidence>
<evidence type="ECO:0000259" key="3">
    <source>
        <dbReference type="Pfam" id="PF00501"/>
    </source>
</evidence>
<evidence type="ECO:0000256" key="1">
    <source>
        <dbReference type="ARBA" id="ARBA00006432"/>
    </source>
</evidence>
<dbReference type="AlphaFoldDB" id="A0A852TZI7"/>
<dbReference type="GO" id="GO:0006633">
    <property type="term" value="P:fatty acid biosynthetic process"/>
    <property type="evidence" value="ECO:0007669"/>
    <property type="project" value="TreeGrafter"/>
</dbReference>
<dbReference type="Proteomes" id="UP000589036">
    <property type="component" value="Unassembled WGS sequence"/>
</dbReference>
<feature type="compositionally biased region" description="Basic residues" evidence="2">
    <location>
        <begin position="76"/>
        <end position="86"/>
    </location>
</feature>
<dbReference type="PANTHER" id="PTHR22754">
    <property type="entry name" value="DISCO-INTERACTING PROTEIN 2 DIP2 -RELATED"/>
    <property type="match status" value="1"/>
</dbReference>
<protein>
    <recommendedName>
        <fullName evidence="3">AMP-dependent synthetase/ligase domain-containing protein</fullName>
    </recommendedName>
</protein>